<evidence type="ECO:0000256" key="1">
    <source>
        <dbReference type="SAM" id="Phobius"/>
    </source>
</evidence>
<gene>
    <name evidence="2" type="ORF">NK125_02910</name>
</gene>
<comment type="caution">
    <text evidence="2">The sequence shown here is derived from an EMBL/GenBank/DDBJ whole genome shotgun (WGS) entry which is preliminary data.</text>
</comment>
<evidence type="ECO:0000313" key="2">
    <source>
        <dbReference type="EMBL" id="MCP1101362.1"/>
    </source>
</evidence>
<keyword evidence="1" id="KW-1133">Transmembrane helix</keyword>
<accession>A0ABT1EA27</accession>
<dbReference type="Proteomes" id="UP001523566">
    <property type="component" value="Unassembled WGS sequence"/>
</dbReference>
<dbReference type="EMBL" id="JAMZFW010000003">
    <property type="protein sequence ID" value="MCP1101362.1"/>
    <property type="molecule type" value="Genomic_DNA"/>
</dbReference>
<keyword evidence="1" id="KW-0472">Membrane</keyword>
<protein>
    <submittedName>
        <fullName evidence="2">Uncharacterized protein</fullName>
    </submittedName>
</protein>
<organism evidence="2 3">
    <name type="scientific">Aequitasia blattaphilus</name>
    <dbReference type="NCBI Taxonomy" id="2949332"/>
    <lineage>
        <taxon>Bacteria</taxon>
        <taxon>Bacillati</taxon>
        <taxon>Bacillota</taxon>
        <taxon>Clostridia</taxon>
        <taxon>Lachnospirales</taxon>
        <taxon>Lachnospiraceae</taxon>
        <taxon>Aequitasia</taxon>
    </lineage>
</organism>
<name>A0ABT1EA27_9FIRM</name>
<keyword evidence="3" id="KW-1185">Reference proteome</keyword>
<reference evidence="2 3" key="1">
    <citation type="journal article" date="2022" name="Genome Biol. Evol.">
        <title>Host diet, physiology and behaviors set the stage for Lachnospiraceae cladogenesis.</title>
        <authorList>
            <person name="Vera-Ponce De Leon A."/>
            <person name="Schneider M."/>
            <person name="Jahnes B.C."/>
            <person name="Sadowski V."/>
            <person name="Camuy-Velez L.A."/>
            <person name="Duan J."/>
            <person name="Sabree Z.L."/>
        </authorList>
    </citation>
    <scope>NUCLEOTIDE SEQUENCE [LARGE SCALE GENOMIC DNA]</scope>
    <source>
        <strain evidence="2 3">PAL113</strain>
    </source>
</reference>
<evidence type="ECO:0000313" key="3">
    <source>
        <dbReference type="Proteomes" id="UP001523566"/>
    </source>
</evidence>
<feature type="transmembrane region" description="Helical" evidence="1">
    <location>
        <begin position="176"/>
        <end position="197"/>
    </location>
</feature>
<sequence>MKRLKILILLIAAVIFSFFYAHIEKKHAVYNDNLEENTFLTTGVLSGQMEQTFISKEDAIDGVSVKLQHVGDVSKTTIHFTLLDTESGDVLGENTLKGIDTENNKFNKIPFSSIKGVKGRNLTLVIRGENEDDKNGLSFVYHTQQEENTTFILGEEKIEGTLFLRTLVKMFDIETFVILLVFIAYIVGFMSFLYKLFK</sequence>
<proteinExistence type="predicted"/>
<dbReference type="RefSeq" id="WP_262065147.1">
    <property type="nucleotide sequence ID" value="NZ_JAMXOD010000003.1"/>
</dbReference>
<keyword evidence="1" id="KW-0812">Transmembrane</keyword>